<dbReference type="Proteomes" id="UP001467690">
    <property type="component" value="Unassembled WGS sequence"/>
</dbReference>
<comment type="caution">
    <text evidence="2">The sequence shown here is derived from an EMBL/GenBank/DDBJ whole genome shotgun (WGS) entry which is preliminary data.</text>
</comment>
<evidence type="ECO:0000313" key="3">
    <source>
        <dbReference type="Proteomes" id="UP001467690"/>
    </source>
</evidence>
<protein>
    <submittedName>
        <fullName evidence="2">ThuA domain-containing protein</fullName>
    </submittedName>
</protein>
<organism evidence="2 3">
    <name type="scientific">Catenovulum sediminis</name>
    <dbReference type="NCBI Taxonomy" id="1740262"/>
    <lineage>
        <taxon>Bacteria</taxon>
        <taxon>Pseudomonadati</taxon>
        <taxon>Pseudomonadota</taxon>
        <taxon>Gammaproteobacteria</taxon>
        <taxon>Alteromonadales</taxon>
        <taxon>Alteromonadaceae</taxon>
        <taxon>Catenovulum</taxon>
    </lineage>
</organism>
<reference evidence="2 3" key="1">
    <citation type="submission" date="2024-06" db="EMBL/GenBank/DDBJ databases">
        <authorList>
            <person name="Chen R.Y."/>
        </authorList>
    </citation>
    <scope>NUCLEOTIDE SEQUENCE [LARGE SCALE GENOMIC DNA]</scope>
    <source>
        <strain evidence="2 3">D2</strain>
    </source>
</reference>
<dbReference type="PANTHER" id="PTHR40469:SF2">
    <property type="entry name" value="GALACTOSE-BINDING DOMAIN-LIKE SUPERFAMILY PROTEIN"/>
    <property type="match status" value="1"/>
</dbReference>
<evidence type="ECO:0000313" key="2">
    <source>
        <dbReference type="EMBL" id="MER2490843.1"/>
    </source>
</evidence>
<sequence length="235" mass="27281">MAKQFKALVFTKTNGWHHESILDGVQAMRRLAERHHFDMEWHEDPSRLNAENLKQFDVIVFLSTTGDIFNAEQKRAIEAFIQSGKGFVGIHSASDTEHNWQWYTKLVGHTFYIHPEIQTARLKVENKFFPGLEHLPEQFLWTDEYYEFSEGLNENLNYILTVDENSYSTDAQWGELSAKGMGDFHPIAWYQQYDGGRSFYTALGHMPAAYQQEIFLNHLYGGVYWAATGKGMLNQ</sequence>
<proteinExistence type="predicted"/>
<accession>A0ABV1RD53</accession>
<dbReference type="InterPro" id="IPR029062">
    <property type="entry name" value="Class_I_gatase-like"/>
</dbReference>
<dbReference type="SUPFAM" id="SSF52317">
    <property type="entry name" value="Class I glutamine amidotransferase-like"/>
    <property type="match status" value="1"/>
</dbReference>
<dbReference type="Gene3D" id="3.40.50.880">
    <property type="match status" value="1"/>
</dbReference>
<evidence type="ECO:0000259" key="1">
    <source>
        <dbReference type="Pfam" id="PF06283"/>
    </source>
</evidence>
<name>A0ABV1RD53_9ALTE</name>
<gene>
    <name evidence="2" type="ORF">ABS311_02975</name>
</gene>
<dbReference type="Pfam" id="PF06283">
    <property type="entry name" value="ThuA"/>
    <property type="match status" value="1"/>
</dbReference>
<keyword evidence="3" id="KW-1185">Reference proteome</keyword>
<dbReference type="InterPro" id="IPR029010">
    <property type="entry name" value="ThuA-like"/>
</dbReference>
<dbReference type="PANTHER" id="PTHR40469">
    <property type="entry name" value="SECRETED GLYCOSYL HYDROLASE"/>
    <property type="match status" value="1"/>
</dbReference>
<dbReference type="EMBL" id="JBELOE010000075">
    <property type="protein sequence ID" value="MER2490843.1"/>
    <property type="molecule type" value="Genomic_DNA"/>
</dbReference>
<feature type="domain" description="ThuA-like" evidence="1">
    <location>
        <begin position="6"/>
        <end position="226"/>
    </location>
</feature>